<proteinExistence type="predicted"/>
<reference evidence="1" key="1">
    <citation type="submission" date="2020-03" db="EMBL/GenBank/DDBJ databases">
        <title>The deep terrestrial virosphere.</title>
        <authorList>
            <person name="Holmfeldt K."/>
            <person name="Nilsson E."/>
            <person name="Simone D."/>
            <person name="Lopez-Fernandez M."/>
            <person name="Wu X."/>
            <person name="de Brujin I."/>
            <person name="Lundin D."/>
            <person name="Andersson A."/>
            <person name="Bertilsson S."/>
            <person name="Dopson M."/>
        </authorList>
    </citation>
    <scope>NUCLEOTIDE SEQUENCE</scope>
    <source>
        <strain evidence="2">MM415A02739</strain>
        <strain evidence="1">MM415B01769</strain>
    </source>
</reference>
<evidence type="ECO:0000313" key="1">
    <source>
        <dbReference type="EMBL" id="QJA56934.1"/>
    </source>
</evidence>
<organism evidence="1">
    <name type="scientific">viral metagenome</name>
    <dbReference type="NCBI Taxonomy" id="1070528"/>
    <lineage>
        <taxon>unclassified sequences</taxon>
        <taxon>metagenomes</taxon>
        <taxon>organismal metagenomes</taxon>
    </lineage>
</organism>
<sequence>MKKEDIIKIAEPLISEGILEGQSDYDIAYNIAKMIIEQKKANPVENRVSQPSELLLCPFCGAECKIEQRTFGDSNIYYYRIECNGVNNHSLDCWDDTEEEAKETWNKRASP</sequence>
<dbReference type="EMBL" id="MT141958">
    <property type="protein sequence ID" value="QJA72528.1"/>
    <property type="molecule type" value="Genomic_DNA"/>
</dbReference>
<name>A0A6M3IHR0_9ZZZZ</name>
<dbReference type="AlphaFoldDB" id="A0A6M3IHR0"/>
<dbReference type="Pfam" id="PF14354">
    <property type="entry name" value="Lar_restr_allev"/>
    <property type="match status" value="1"/>
</dbReference>
<dbReference type="EMBL" id="MT141245">
    <property type="protein sequence ID" value="QJA56934.1"/>
    <property type="molecule type" value="Genomic_DNA"/>
</dbReference>
<evidence type="ECO:0000313" key="2">
    <source>
        <dbReference type="EMBL" id="QJA72528.1"/>
    </source>
</evidence>
<gene>
    <name evidence="2" type="ORF">MM415A02739_0010</name>
    <name evidence="1" type="ORF">MM415B01769_0025</name>
</gene>
<protein>
    <submittedName>
        <fullName evidence="1">Putative restriction alleviation protein</fullName>
    </submittedName>
</protein>
<accession>A0A6M3IHR0</accession>